<reference evidence="1 2" key="1">
    <citation type="journal article" date="2019" name="Sci. Rep.">
        <title>A high-quality genome of Eragrostis curvula grass provides insights into Poaceae evolution and supports new strategies to enhance forage quality.</title>
        <authorList>
            <person name="Carballo J."/>
            <person name="Santos B.A.C.M."/>
            <person name="Zappacosta D."/>
            <person name="Garbus I."/>
            <person name="Selva J.P."/>
            <person name="Gallo C.A."/>
            <person name="Diaz A."/>
            <person name="Albertini E."/>
            <person name="Caccamo M."/>
            <person name="Echenique V."/>
        </authorList>
    </citation>
    <scope>NUCLEOTIDE SEQUENCE [LARGE SCALE GENOMIC DNA]</scope>
    <source>
        <strain evidence="2">cv. Victoria</strain>
        <tissue evidence="1">Leaf</tissue>
    </source>
</reference>
<dbReference type="EMBL" id="RWGY01000039">
    <property type="protein sequence ID" value="TVU09528.1"/>
    <property type="molecule type" value="Genomic_DNA"/>
</dbReference>
<sequence>MSIYLGYDDELPDLATAFKRWPSKRKYAEIITGSLGTGSPGHVGNLVSIVGKIAQHNFAIVEILASNSSPVASEVRGICMKQHAMIQEMEKRCYDAVEMDKVYIVGQTTTLLGNSMNILLLEAIPAHVYSKALELDRSIVMLRKYCFKRRPASRFHTS</sequence>
<accession>A0A5J9TEU4</accession>
<gene>
    <name evidence="1" type="ORF">EJB05_43010</name>
</gene>
<protein>
    <submittedName>
        <fullName evidence="1">Uncharacterized protein</fullName>
    </submittedName>
</protein>
<proteinExistence type="predicted"/>
<dbReference type="Proteomes" id="UP000324897">
    <property type="component" value="Chromosome 3"/>
</dbReference>
<keyword evidence="2" id="KW-1185">Reference proteome</keyword>
<feature type="non-terminal residue" evidence="1">
    <location>
        <position position="1"/>
    </location>
</feature>
<dbReference type="Gramene" id="TVU09528">
    <property type="protein sequence ID" value="TVU09528"/>
    <property type="gene ID" value="EJB05_43010"/>
</dbReference>
<evidence type="ECO:0000313" key="1">
    <source>
        <dbReference type="EMBL" id="TVU09528.1"/>
    </source>
</evidence>
<dbReference type="AlphaFoldDB" id="A0A5J9TEU4"/>
<name>A0A5J9TEU4_9POAL</name>
<comment type="caution">
    <text evidence="1">The sequence shown here is derived from an EMBL/GenBank/DDBJ whole genome shotgun (WGS) entry which is preliminary data.</text>
</comment>
<evidence type="ECO:0000313" key="2">
    <source>
        <dbReference type="Proteomes" id="UP000324897"/>
    </source>
</evidence>
<organism evidence="1 2">
    <name type="scientific">Eragrostis curvula</name>
    <name type="common">weeping love grass</name>
    <dbReference type="NCBI Taxonomy" id="38414"/>
    <lineage>
        <taxon>Eukaryota</taxon>
        <taxon>Viridiplantae</taxon>
        <taxon>Streptophyta</taxon>
        <taxon>Embryophyta</taxon>
        <taxon>Tracheophyta</taxon>
        <taxon>Spermatophyta</taxon>
        <taxon>Magnoliopsida</taxon>
        <taxon>Liliopsida</taxon>
        <taxon>Poales</taxon>
        <taxon>Poaceae</taxon>
        <taxon>PACMAD clade</taxon>
        <taxon>Chloridoideae</taxon>
        <taxon>Eragrostideae</taxon>
        <taxon>Eragrostidinae</taxon>
        <taxon>Eragrostis</taxon>
    </lineage>
</organism>